<feature type="transmembrane region" description="Helical" evidence="5">
    <location>
        <begin position="92"/>
        <end position="122"/>
    </location>
</feature>
<feature type="transmembrane region" description="Helical" evidence="5">
    <location>
        <begin position="40"/>
        <end position="61"/>
    </location>
</feature>
<keyword evidence="3 5" id="KW-1133">Transmembrane helix</keyword>
<evidence type="ECO:0000256" key="4">
    <source>
        <dbReference type="ARBA" id="ARBA00023136"/>
    </source>
</evidence>
<evidence type="ECO:0000256" key="1">
    <source>
        <dbReference type="ARBA" id="ARBA00004127"/>
    </source>
</evidence>
<evidence type="ECO:0000313" key="7">
    <source>
        <dbReference type="Proteomes" id="UP000727907"/>
    </source>
</evidence>
<sequence length="153" mass="16594">MNKLELKVPPPAAALLVAVAMWLVASRTDALSFALPERRALSMVLAALGVAVSAAGTWSFLRARTTVNPTRPEAASSLVATGIFRFTRNPMYLGLLLVLAGWAAHLANAASVAGPLLFALYITRFQILPEERVLAAKFGPDFEAYTLRTRRWI</sequence>
<evidence type="ECO:0000313" key="6">
    <source>
        <dbReference type="EMBL" id="MBU8872167.1"/>
    </source>
</evidence>
<protein>
    <submittedName>
        <fullName evidence="6">Isoprenylcysteine carboxylmethyltransferase family protein</fullName>
    </submittedName>
</protein>
<evidence type="ECO:0000256" key="3">
    <source>
        <dbReference type="ARBA" id="ARBA00022989"/>
    </source>
</evidence>
<dbReference type="RefSeq" id="WP_216955753.1">
    <property type="nucleotide sequence ID" value="NZ_JAHOPB010000001.1"/>
</dbReference>
<dbReference type="PANTHER" id="PTHR12714:SF24">
    <property type="entry name" value="SLR1182 PROTEIN"/>
    <property type="match status" value="1"/>
</dbReference>
<dbReference type="Pfam" id="PF04191">
    <property type="entry name" value="PEMT"/>
    <property type="match status" value="1"/>
</dbReference>
<evidence type="ECO:0000256" key="5">
    <source>
        <dbReference type="SAM" id="Phobius"/>
    </source>
</evidence>
<name>A0ABS6IC42_9HYPH</name>
<keyword evidence="7" id="KW-1185">Reference proteome</keyword>
<comment type="caution">
    <text evidence="6">The sequence shown here is derived from an EMBL/GenBank/DDBJ whole genome shotgun (WGS) entry which is preliminary data.</text>
</comment>
<evidence type="ECO:0000256" key="2">
    <source>
        <dbReference type="ARBA" id="ARBA00022692"/>
    </source>
</evidence>
<dbReference type="InterPro" id="IPR007318">
    <property type="entry name" value="Phopholipid_MeTrfase"/>
</dbReference>
<proteinExistence type="predicted"/>
<reference evidence="6 7" key="1">
    <citation type="submission" date="2021-06" db="EMBL/GenBank/DDBJ databases">
        <authorList>
            <person name="Lee D.H."/>
        </authorList>
    </citation>
    <scope>NUCLEOTIDE SEQUENCE [LARGE SCALE GENOMIC DNA]</scope>
    <source>
        <strain evidence="6 7">MMS21-HV4-11</strain>
    </source>
</reference>
<comment type="subcellular location">
    <subcellularLocation>
        <location evidence="1">Endomembrane system</location>
        <topology evidence="1">Multi-pass membrane protein</topology>
    </subcellularLocation>
</comment>
<organism evidence="6 7">
    <name type="scientific">Reyranella humidisoli</name>
    <dbReference type="NCBI Taxonomy" id="2849149"/>
    <lineage>
        <taxon>Bacteria</taxon>
        <taxon>Pseudomonadati</taxon>
        <taxon>Pseudomonadota</taxon>
        <taxon>Alphaproteobacteria</taxon>
        <taxon>Hyphomicrobiales</taxon>
        <taxon>Reyranellaceae</taxon>
        <taxon>Reyranella</taxon>
    </lineage>
</organism>
<keyword evidence="2 5" id="KW-0812">Transmembrane</keyword>
<accession>A0ABS6IC42</accession>
<keyword evidence="4 5" id="KW-0472">Membrane</keyword>
<gene>
    <name evidence="6" type="ORF">KQ910_00255</name>
</gene>
<dbReference type="PANTHER" id="PTHR12714">
    <property type="entry name" value="PROTEIN-S ISOPRENYLCYSTEINE O-METHYLTRANSFERASE"/>
    <property type="match status" value="1"/>
</dbReference>
<dbReference type="Proteomes" id="UP000727907">
    <property type="component" value="Unassembled WGS sequence"/>
</dbReference>
<dbReference type="EMBL" id="JAHOPB010000001">
    <property type="protein sequence ID" value="MBU8872167.1"/>
    <property type="molecule type" value="Genomic_DNA"/>
</dbReference>